<evidence type="ECO:0000259" key="6">
    <source>
        <dbReference type="Pfam" id="PF02836"/>
    </source>
</evidence>
<evidence type="ECO:0000313" key="10">
    <source>
        <dbReference type="EMBL" id="MVW59728.1"/>
    </source>
</evidence>
<evidence type="ECO:0000256" key="3">
    <source>
        <dbReference type="ARBA" id="ARBA00023295"/>
    </source>
</evidence>
<dbReference type="Pfam" id="PF18565">
    <property type="entry name" value="Glyco_hydro2_C5"/>
    <property type="match status" value="1"/>
</dbReference>
<dbReference type="SUPFAM" id="SSF49303">
    <property type="entry name" value="beta-Galactosidase/glucuronidase domain"/>
    <property type="match status" value="1"/>
</dbReference>
<evidence type="ECO:0000256" key="2">
    <source>
        <dbReference type="ARBA" id="ARBA00022801"/>
    </source>
</evidence>
<dbReference type="InterPro" id="IPR054593">
    <property type="entry name" value="Beta-mannosidase-like_N2"/>
</dbReference>
<feature type="domain" description="Beta-mannosidase-like galactose-binding" evidence="9">
    <location>
        <begin position="96"/>
        <end position="167"/>
    </location>
</feature>
<evidence type="ECO:0000259" key="8">
    <source>
        <dbReference type="Pfam" id="PF18565"/>
    </source>
</evidence>
<dbReference type="Pfam" id="PF16355">
    <property type="entry name" value="DUF4982"/>
    <property type="match status" value="1"/>
</dbReference>
<dbReference type="PANTHER" id="PTHR42732">
    <property type="entry name" value="BETA-GALACTOSIDASE"/>
    <property type="match status" value="1"/>
</dbReference>
<evidence type="ECO:0000259" key="7">
    <source>
        <dbReference type="Pfam" id="PF16355"/>
    </source>
</evidence>
<keyword evidence="4" id="KW-0732">Signal</keyword>
<comment type="caution">
    <text evidence="10">The sequence shown here is derived from an EMBL/GenBank/DDBJ whole genome shotgun (WGS) entry which is preliminary data.</text>
</comment>
<dbReference type="Gene3D" id="2.60.120.260">
    <property type="entry name" value="Galactose-binding domain-like"/>
    <property type="match status" value="1"/>
</dbReference>
<dbReference type="Gene3D" id="3.20.20.80">
    <property type="entry name" value="Glycosidases"/>
    <property type="match status" value="1"/>
</dbReference>
<dbReference type="PRINTS" id="PR00132">
    <property type="entry name" value="GLHYDRLASE2"/>
</dbReference>
<dbReference type="InterPro" id="IPR036156">
    <property type="entry name" value="Beta-gal/glucu_dom_sf"/>
</dbReference>
<dbReference type="AlphaFoldDB" id="A0A7X3FXH7"/>
<dbReference type="Proteomes" id="UP000443353">
    <property type="component" value="Unassembled WGS sequence"/>
</dbReference>
<reference evidence="10 11" key="1">
    <citation type="submission" date="2019-12" db="EMBL/GenBank/DDBJ databases">
        <authorList>
            <person name="Li C."/>
            <person name="Zhao J."/>
        </authorList>
    </citation>
    <scope>NUCLEOTIDE SEQUENCE [LARGE SCALE GENOMIC DNA]</scope>
    <source>
        <strain evidence="10 11">NEAU-DD11</strain>
    </source>
</reference>
<proteinExistence type="inferred from homology"/>
<dbReference type="Pfam" id="PF00703">
    <property type="entry name" value="Glyco_hydro_2"/>
    <property type="match status" value="1"/>
</dbReference>
<dbReference type="SUPFAM" id="SSF49373">
    <property type="entry name" value="Invasin/intimin cell-adhesion fragments"/>
    <property type="match status" value="1"/>
</dbReference>
<feature type="chain" id="PRO_5031218204" evidence="4">
    <location>
        <begin position="25"/>
        <end position="841"/>
    </location>
</feature>
<dbReference type="InterPro" id="IPR051913">
    <property type="entry name" value="GH2_Domain-Containing"/>
</dbReference>
<dbReference type="InterPro" id="IPR006103">
    <property type="entry name" value="Glyco_hydro_2_cat"/>
</dbReference>
<dbReference type="NCBIfam" id="NF041463">
    <property type="entry name" value="GalB"/>
    <property type="match status" value="1"/>
</dbReference>
<feature type="domain" description="DUF4982" evidence="7">
    <location>
        <begin position="660"/>
        <end position="719"/>
    </location>
</feature>
<comment type="similarity">
    <text evidence="1">Belongs to the glycosyl hydrolase 2 family.</text>
</comment>
<dbReference type="InterPro" id="IPR006102">
    <property type="entry name" value="Ig-like_GH2"/>
</dbReference>
<dbReference type="InterPro" id="IPR013783">
    <property type="entry name" value="Ig-like_fold"/>
</dbReference>
<keyword evidence="2" id="KW-0378">Hydrolase</keyword>
<dbReference type="Pfam" id="PF22666">
    <property type="entry name" value="Glyco_hydro_2_N2"/>
    <property type="match status" value="1"/>
</dbReference>
<organism evidence="10 11">
    <name type="scientific">Massilia cellulosiltytica</name>
    <dbReference type="NCBI Taxonomy" id="2683234"/>
    <lineage>
        <taxon>Bacteria</taxon>
        <taxon>Pseudomonadati</taxon>
        <taxon>Pseudomonadota</taxon>
        <taxon>Betaproteobacteria</taxon>
        <taxon>Burkholderiales</taxon>
        <taxon>Oxalobacteraceae</taxon>
        <taxon>Telluria group</taxon>
        <taxon>Massilia</taxon>
    </lineage>
</organism>
<dbReference type="InterPro" id="IPR048229">
    <property type="entry name" value="GalB-like"/>
</dbReference>
<dbReference type="InterPro" id="IPR008979">
    <property type="entry name" value="Galactose-bd-like_sf"/>
</dbReference>
<keyword evidence="3" id="KW-0326">Glycosidase</keyword>
<feature type="domain" description="Glycoside hydrolase family 2 immunoglobulin-like beta-sandwich" evidence="5">
    <location>
        <begin position="196"/>
        <end position="307"/>
    </location>
</feature>
<dbReference type="SUPFAM" id="SSF51445">
    <property type="entry name" value="(Trans)glycosidases"/>
    <property type="match status" value="1"/>
</dbReference>
<evidence type="ECO:0000259" key="9">
    <source>
        <dbReference type="Pfam" id="PF22666"/>
    </source>
</evidence>
<dbReference type="Pfam" id="PF02836">
    <property type="entry name" value="Glyco_hydro_2_C"/>
    <property type="match status" value="1"/>
</dbReference>
<dbReference type="InterPro" id="IPR017853">
    <property type="entry name" value="GH"/>
</dbReference>
<feature type="signal peptide" evidence="4">
    <location>
        <begin position="1"/>
        <end position="24"/>
    </location>
</feature>
<feature type="domain" description="Glycoside hydrolase family 2 catalytic" evidence="6">
    <location>
        <begin position="315"/>
        <end position="469"/>
    </location>
</feature>
<evidence type="ECO:0000313" key="11">
    <source>
        <dbReference type="Proteomes" id="UP000443353"/>
    </source>
</evidence>
<evidence type="ECO:0000259" key="5">
    <source>
        <dbReference type="Pfam" id="PF00703"/>
    </source>
</evidence>
<feature type="domain" description="Glycoside hydrolase family 2" evidence="8">
    <location>
        <begin position="734"/>
        <end position="835"/>
    </location>
</feature>
<dbReference type="SUPFAM" id="SSF49785">
    <property type="entry name" value="Galactose-binding domain-like"/>
    <property type="match status" value="1"/>
</dbReference>
<dbReference type="PANTHER" id="PTHR42732:SF1">
    <property type="entry name" value="BETA-MANNOSIDASE"/>
    <property type="match status" value="1"/>
</dbReference>
<evidence type="ECO:0000256" key="1">
    <source>
        <dbReference type="ARBA" id="ARBA00007401"/>
    </source>
</evidence>
<sequence>MTLLPRSLTIVALGVALLCGGAHAADVRERQSFDAGWRFTKGDPAGSAAPDAASQPAFDDAAWRKLDLPHDWGVEGPFKQEYPGETGKLPWWGVGWYRKHFTLPAGDAGRRVYLDIDGAMSHAKVWVNGQYVGGWPYGYASWRVDLTPYAKPGSDNVVAIRLDNPEKSSRWYPGGGIYRHVWLVKTTPVHVAQYGTFVTTPQVSKAQATVSVQATVESNGRAAQVQVATDIYTLDAAGKRGAAPVARQAATKVTKVEADRQAQLTQTLTVPQPKLWSIASPQRYVAVTTVTENGQVTDVVETPFGIRSAVFDANNGFLLNGQRVPLNGVCMHHDLGALGSAINERALERQLELLREMGTNAIRTSHNPPAPELLDLADRKGFVVLDEAFDMWHEKKTPNDYHTSFDEWHEKDLRAQIRRDRNHPSVIAWSTGNEIPEQGKPEGWKLAAHLAEIARGEDRTRPVTSAYNHTDSGYNGFQNVVDIFGYNYKPGEYGKMHASAPYLPIYGSETASTVSSRGEYFFPVSDDKSKGAANFQVSSYDLTAPPWATSPDVEFKGQDDNPFVAGEFVWTGFDYLGEPTPYNDDTTNLLNFTDPAQQARAAQELATLKKIAMPSRSSYFGIIDLAGFKKDRFWLYQARWRPDLPMAHLLPHWNWPERVGQVTPVHLYTSGDEAELFLNGKSLGRKKRGPRDYRLRWDDVVYQPGTLKAVVYKKGKRWAEDTVATTGAPAKLLVSADRARLRADGKDLSFVTVTIADKDGRPVPRTHDRITFKLSGPGAIVATDNGDATDLEAFQSPQRKAFNGLALAIVKTKAGEAGKVTLTASADGLEGAQVTLDTQAQ</sequence>
<accession>A0A7X3FXH7</accession>
<dbReference type="RefSeq" id="WP_160407876.1">
    <property type="nucleotide sequence ID" value="NZ_WSES01000002.1"/>
</dbReference>
<dbReference type="InterPro" id="IPR008964">
    <property type="entry name" value="Invasin/intimin_cell_adhesion"/>
</dbReference>
<gene>
    <name evidence="10" type="ORF">GPY61_07280</name>
</gene>
<dbReference type="GO" id="GO:0005975">
    <property type="term" value="P:carbohydrate metabolic process"/>
    <property type="evidence" value="ECO:0007669"/>
    <property type="project" value="InterPro"/>
</dbReference>
<evidence type="ECO:0000256" key="4">
    <source>
        <dbReference type="SAM" id="SignalP"/>
    </source>
</evidence>
<protein>
    <submittedName>
        <fullName evidence="10">DUF4982 domain-containing protein</fullName>
    </submittedName>
</protein>
<name>A0A7X3FXH7_9BURK</name>
<dbReference type="GO" id="GO:0004553">
    <property type="term" value="F:hydrolase activity, hydrolyzing O-glycosyl compounds"/>
    <property type="evidence" value="ECO:0007669"/>
    <property type="project" value="InterPro"/>
</dbReference>
<dbReference type="Gene3D" id="2.60.40.10">
    <property type="entry name" value="Immunoglobulins"/>
    <property type="match status" value="3"/>
</dbReference>
<dbReference type="EMBL" id="WSES01000002">
    <property type="protein sequence ID" value="MVW59728.1"/>
    <property type="molecule type" value="Genomic_DNA"/>
</dbReference>
<keyword evidence="11" id="KW-1185">Reference proteome</keyword>
<dbReference type="InterPro" id="IPR032311">
    <property type="entry name" value="DUF4982"/>
</dbReference>
<dbReference type="InterPro" id="IPR040605">
    <property type="entry name" value="Glyco_hydro2_dom5"/>
</dbReference>
<dbReference type="InterPro" id="IPR006101">
    <property type="entry name" value="Glyco_hydro_2"/>
</dbReference>